<keyword evidence="4" id="KW-0677">Repeat</keyword>
<feature type="signal peptide" evidence="10">
    <location>
        <begin position="1"/>
        <end position="26"/>
    </location>
</feature>
<dbReference type="EMBL" id="JBBWWR010000008">
    <property type="protein sequence ID" value="KAK8963019.1"/>
    <property type="molecule type" value="Genomic_DNA"/>
</dbReference>
<evidence type="ECO:0000256" key="9">
    <source>
        <dbReference type="SAM" id="Phobius"/>
    </source>
</evidence>
<feature type="chain" id="PRO_5045122822" evidence="10">
    <location>
        <begin position="27"/>
        <end position="296"/>
    </location>
</feature>
<evidence type="ECO:0000256" key="1">
    <source>
        <dbReference type="ARBA" id="ARBA00004251"/>
    </source>
</evidence>
<evidence type="ECO:0000256" key="3">
    <source>
        <dbReference type="ARBA" id="ARBA00022729"/>
    </source>
</evidence>
<dbReference type="CDD" id="cd23509">
    <property type="entry name" value="Gnk2-like"/>
    <property type="match status" value="2"/>
</dbReference>
<evidence type="ECO:0000259" key="11">
    <source>
        <dbReference type="PROSITE" id="PS51473"/>
    </source>
</evidence>
<keyword evidence="9" id="KW-1133">Transmembrane helix</keyword>
<organism evidence="12 13">
    <name type="scientific">Platanthera guangdongensis</name>
    <dbReference type="NCBI Taxonomy" id="2320717"/>
    <lineage>
        <taxon>Eukaryota</taxon>
        <taxon>Viridiplantae</taxon>
        <taxon>Streptophyta</taxon>
        <taxon>Embryophyta</taxon>
        <taxon>Tracheophyta</taxon>
        <taxon>Spermatophyta</taxon>
        <taxon>Magnoliopsida</taxon>
        <taxon>Liliopsida</taxon>
        <taxon>Asparagales</taxon>
        <taxon>Orchidaceae</taxon>
        <taxon>Orchidoideae</taxon>
        <taxon>Orchideae</taxon>
        <taxon>Orchidinae</taxon>
        <taxon>Platanthera</taxon>
    </lineage>
</organism>
<evidence type="ECO:0000313" key="12">
    <source>
        <dbReference type="EMBL" id="KAK8963019.1"/>
    </source>
</evidence>
<keyword evidence="5" id="KW-0965">Cell junction</keyword>
<evidence type="ECO:0000313" key="13">
    <source>
        <dbReference type="Proteomes" id="UP001412067"/>
    </source>
</evidence>
<name>A0ABR2MHF6_9ASPA</name>
<comment type="caution">
    <text evidence="12">The sequence shown here is derived from an EMBL/GenBank/DDBJ whole genome shotgun (WGS) entry which is preliminary data.</text>
</comment>
<dbReference type="InterPro" id="IPR051378">
    <property type="entry name" value="Cell2Cell_Antifungal"/>
</dbReference>
<reference evidence="12 13" key="1">
    <citation type="journal article" date="2022" name="Nat. Plants">
        <title>Genomes of leafy and leafless Platanthera orchids illuminate the evolution of mycoheterotrophy.</title>
        <authorList>
            <person name="Li M.H."/>
            <person name="Liu K.W."/>
            <person name="Li Z."/>
            <person name="Lu H.C."/>
            <person name="Ye Q.L."/>
            <person name="Zhang D."/>
            <person name="Wang J.Y."/>
            <person name="Li Y.F."/>
            <person name="Zhong Z.M."/>
            <person name="Liu X."/>
            <person name="Yu X."/>
            <person name="Liu D.K."/>
            <person name="Tu X.D."/>
            <person name="Liu B."/>
            <person name="Hao Y."/>
            <person name="Liao X.Y."/>
            <person name="Jiang Y.T."/>
            <person name="Sun W.H."/>
            <person name="Chen J."/>
            <person name="Chen Y.Q."/>
            <person name="Ai Y."/>
            <person name="Zhai J.W."/>
            <person name="Wu S.S."/>
            <person name="Zhou Z."/>
            <person name="Hsiao Y.Y."/>
            <person name="Wu W.L."/>
            <person name="Chen Y.Y."/>
            <person name="Lin Y.F."/>
            <person name="Hsu J.L."/>
            <person name="Li C.Y."/>
            <person name="Wang Z.W."/>
            <person name="Zhao X."/>
            <person name="Zhong W.Y."/>
            <person name="Ma X.K."/>
            <person name="Ma L."/>
            <person name="Huang J."/>
            <person name="Chen G.Z."/>
            <person name="Huang M.Z."/>
            <person name="Huang L."/>
            <person name="Peng D.H."/>
            <person name="Luo Y.B."/>
            <person name="Zou S.Q."/>
            <person name="Chen S.P."/>
            <person name="Lan S."/>
            <person name="Tsai W.C."/>
            <person name="Van de Peer Y."/>
            <person name="Liu Z.J."/>
        </authorList>
    </citation>
    <scope>NUCLEOTIDE SEQUENCE [LARGE SCALE GENOMIC DNA]</scope>
    <source>
        <strain evidence="12">Lor288</strain>
    </source>
</reference>
<dbReference type="Gene3D" id="3.30.430.20">
    <property type="entry name" value="Gnk2 domain, C-X8-C-X2-C motif"/>
    <property type="match status" value="2"/>
</dbReference>
<dbReference type="Pfam" id="PF01657">
    <property type="entry name" value="Stress-antifung"/>
    <property type="match status" value="2"/>
</dbReference>
<feature type="domain" description="Gnk2-homologous" evidence="11">
    <location>
        <begin position="140"/>
        <end position="239"/>
    </location>
</feature>
<sequence length="296" mass="30379">MSPATPPSLLPLLILLLLLPSTPSAGEDLATVVYSTCSGEKYNSNSPYKLNLDSLLSSLSAAAGFSLYSKFVSAGSPSATPISGLFQCTGDLSIPDCSSCVRDAVLRVPSLCSSATAASLQLRGCFLRYGKDAFFGLPDTNLRYKTCSTGGNSGGGDFLAAREDAFAAVSVAPVTGSSYRAATAGPVQAGAQCTGDLSLRDCDGCVGAAASQVKHSCGGAASGEAYLGTCYIWYSGGGAVPYSPGRGKQESGSSGYDNNDESAKTVAIMVGIIAIIAFIAICLFYYRRKFKSIGKK</sequence>
<keyword evidence="9" id="KW-0812">Transmembrane</keyword>
<evidence type="ECO:0000256" key="10">
    <source>
        <dbReference type="SAM" id="SignalP"/>
    </source>
</evidence>
<dbReference type="PROSITE" id="PS51473">
    <property type="entry name" value="GNK2"/>
    <property type="match status" value="2"/>
</dbReference>
<dbReference type="PANTHER" id="PTHR32080:SF3">
    <property type="entry name" value="PLASMODESMATA-LOCATED PROTEIN 7"/>
    <property type="match status" value="1"/>
</dbReference>
<evidence type="ECO:0000256" key="7">
    <source>
        <dbReference type="ARBA" id="ARBA00024184"/>
    </source>
</evidence>
<protein>
    <submittedName>
        <fullName evidence="12">Cysteine-rich repeat secretory protein 60</fullName>
    </submittedName>
</protein>
<accession>A0ABR2MHF6</accession>
<evidence type="ECO:0000256" key="4">
    <source>
        <dbReference type="ARBA" id="ARBA00022737"/>
    </source>
</evidence>
<keyword evidence="6" id="KW-1015">Disulfide bond</keyword>
<dbReference type="Proteomes" id="UP001412067">
    <property type="component" value="Unassembled WGS sequence"/>
</dbReference>
<evidence type="ECO:0000256" key="6">
    <source>
        <dbReference type="ARBA" id="ARBA00023157"/>
    </source>
</evidence>
<dbReference type="PANTHER" id="PTHR32080">
    <property type="entry name" value="ANTIFUNGAL PROTEIN GINKBILOBIN-2-LIKE"/>
    <property type="match status" value="1"/>
</dbReference>
<evidence type="ECO:0000256" key="8">
    <source>
        <dbReference type="ARBA" id="ARBA00038393"/>
    </source>
</evidence>
<feature type="domain" description="Gnk2-homologous" evidence="11">
    <location>
        <begin position="30"/>
        <end position="134"/>
    </location>
</feature>
<keyword evidence="9" id="KW-0472">Membrane</keyword>
<keyword evidence="13" id="KW-1185">Reference proteome</keyword>
<feature type="transmembrane region" description="Helical" evidence="9">
    <location>
        <begin position="266"/>
        <end position="286"/>
    </location>
</feature>
<dbReference type="InterPro" id="IPR038408">
    <property type="entry name" value="GNK2_sf"/>
</dbReference>
<evidence type="ECO:0000256" key="5">
    <source>
        <dbReference type="ARBA" id="ARBA00022949"/>
    </source>
</evidence>
<proteinExistence type="inferred from homology"/>
<keyword evidence="2" id="KW-0945">Host-virus interaction</keyword>
<evidence type="ECO:0000256" key="2">
    <source>
        <dbReference type="ARBA" id="ARBA00022581"/>
    </source>
</evidence>
<comment type="subcellular location">
    <subcellularLocation>
        <location evidence="7">Cell junction</location>
        <location evidence="7">Plasmodesma</location>
    </subcellularLocation>
    <subcellularLocation>
        <location evidence="1">Cell membrane</location>
        <topology evidence="1">Single-pass type I membrane protein</topology>
    </subcellularLocation>
</comment>
<keyword evidence="3 10" id="KW-0732">Signal</keyword>
<dbReference type="InterPro" id="IPR002902">
    <property type="entry name" value="GNK2"/>
</dbReference>
<comment type="similarity">
    <text evidence="8">Belongs to the cysteine-rich repeat secretory protein family. Plasmodesmata-located proteins (PDLD) subfamily.</text>
</comment>
<gene>
    <name evidence="12" type="primary">CRRSP60</name>
    <name evidence="12" type="ORF">KSP40_PGU019393</name>
</gene>